<name>A0AAJ1VHY5_9FLAO</name>
<proteinExistence type="predicted"/>
<accession>A0AAJ1VHY5</accession>
<comment type="caution">
    <text evidence="1">The sequence shown here is derived from an EMBL/GenBank/DDBJ whole genome shotgun (WGS) entry which is preliminary data.</text>
</comment>
<dbReference type="Proteomes" id="UP001228636">
    <property type="component" value="Unassembled WGS sequence"/>
</dbReference>
<evidence type="ECO:0000313" key="2">
    <source>
        <dbReference type="Proteomes" id="UP001228636"/>
    </source>
</evidence>
<reference evidence="1 2" key="1">
    <citation type="journal article" date="2014" name="Int. J. Syst. Evol. Microbiol.">
        <title>Complete genome sequence of Corynebacterium casei LMG S-19264T (=DSM 44701T), isolated from a smear-ripened cheese.</title>
        <authorList>
            <consortium name="US DOE Joint Genome Institute (JGI-PGF)"/>
            <person name="Walter F."/>
            <person name="Albersmeier A."/>
            <person name="Kalinowski J."/>
            <person name="Ruckert C."/>
        </authorList>
    </citation>
    <scope>NUCLEOTIDE SEQUENCE [LARGE SCALE GENOMIC DNA]</scope>
    <source>
        <strain evidence="1 2">CECT 8670</strain>
    </source>
</reference>
<sequence length="65" mass="7653">MSAVKAINPKVLARNERIRKQYAKYTEQKRLASDYALELLEEEFLPLTIGTIWLIITQTGFYKNY</sequence>
<dbReference type="AlphaFoldDB" id="A0AAJ1VHY5"/>
<dbReference type="EMBL" id="JAUFQH010000022">
    <property type="protein sequence ID" value="MDN3621328.1"/>
    <property type="molecule type" value="Genomic_DNA"/>
</dbReference>
<protein>
    <submittedName>
        <fullName evidence="1">Uncharacterized protein</fullName>
    </submittedName>
</protein>
<organism evidence="1 2">
    <name type="scientific">Polaribacter sejongensis</name>
    <dbReference type="NCBI Taxonomy" id="985043"/>
    <lineage>
        <taxon>Bacteria</taxon>
        <taxon>Pseudomonadati</taxon>
        <taxon>Bacteroidota</taxon>
        <taxon>Flavobacteriia</taxon>
        <taxon>Flavobacteriales</taxon>
        <taxon>Flavobacteriaceae</taxon>
    </lineage>
</organism>
<gene>
    <name evidence="1" type="ORF">QWY81_17810</name>
</gene>
<evidence type="ECO:0000313" key="1">
    <source>
        <dbReference type="EMBL" id="MDN3621328.1"/>
    </source>
</evidence>
<dbReference type="RefSeq" id="WP_261972808.1">
    <property type="nucleotide sequence ID" value="NZ_CP103460.1"/>
</dbReference>